<dbReference type="InterPro" id="IPR051873">
    <property type="entry name" value="KNR4/SMI1_regulator"/>
</dbReference>
<feature type="region of interest" description="Disordered" evidence="2">
    <location>
        <begin position="386"/>
        <end position="545"/>
    </location>
</feature>
<feature type="compositionally biased region" description="Polar residues" evidence="2">
    <location>
        <begin position="104"/>
        <end position="129"/>
    </location>
</feature>
<dbReference type="InterPro" id="IPR037883">
    <property type="entry name" value="Knr4/Smi1-like_sf"/>
</dbReference>
<dbReference type="InterPro" id="IPR018958">
    <property type="entry name" value="Knr4/Smi1-like_dom"/>
</dbReference>
<feature type="compositionally biased region" description="Polar residues" evidence="2">
    <location>
        <begin position="430"/>
        <end position="442"/>
    </location>
</feature>
<dbReference type="GO" id="GO:0043332">
    <property type="term" value="C:mating projection tip"/>
    <property type="evidence" value="ECO:0007669"/>
    <property type="project" value="TreeGrafter"/>
</dbReference>
<feature type="domain" description="Knr4/Smi1-like" evidence="3">
    <location>
        <begin position="165"/>
        <end position="339"/>
    </location>
</feature>
<protein>
    <submittedName>
        <fullName evidence="4">Glucan synthesis regulatory protein</fullName>
    </submittedName>
</protein>
<dbReference type="PIRSF" id="PIRSF017023">
    <property type="entry name" value="KNR4"/>
    <property type="match status" value="1"/>
</dbReference>
<feature type="compositionally biased region" description="Polar residues" evidence="2">
    <location>
        <begin position="518"/>
        <end position="527"/>
    </location>
</feature>
<evidence type="ECO:0000256" key="2">
    <source>
        <dbReference type="SAM" id="MobiDB-lite"/>
    </source>
</evidence>
<evidence type="ECO:0000259" key="3">
    <source>
        <dbReference type="SMART" id="SM00860"/>
    </source>
</evidence>
<dbReference type="OrthoDB" id="2305498at2759"/>
<dbReference type="AlphaFoldDB" id="A0A0U1M050"/>
<proteinExistence type="inferred from homology"/>
<dbReference type="PANTHER" id="PTHR47432">
    <property type="entry name" value="CELL WALL ASSEMBLY REGULATOR SMI1"/>
    <property type="match status" value="1"/>
</dbReference>
<dbReference type="SMART" id="SM00860">
    <property type="entry name" value="SMI1_KNR4"/>
    <property type="match status" value="1"/>
</dbReference>
<gene>
    <name evidence="4" type="ORF">PISL3812_05587</name>
</gene>
<dbReference type="OMA" id="ESLMVHD"/>
<feature type="compositionally biased region" description="Basic and acidic residues" evidence="2">
    <location>
        <begin position="24"/>
        <end position="33"/>
    </location>
</feature>
<dbReference type="Gene3D" id="3.40.1580.10">
    <property type="entry name" value="SMI1/KNR4-like"/>
    <property type="match status" value="1"/>
</dbReference>
<dbReference type="GO" id="GO:0030674">
    <property type="term" value="F:protein-macromolecule adaptor activity"/>
    <property type="evidence" value="ECO:0007669"/>
    <property type="project" value="EnsemblFungi"/>
</dbReference>
<dbReference type="GO" id="GO:0032153">
    <property type="term" value="C:cell division site"/>
    <property type="evidence" value="ECO:0007669"/>
    <property type="project" value="EnsemblFungi"/>
</dbReference>
<dbReference type="PANTHER" id="PTHR47432:SF1">
    <property type="entry name" value="CELL WALL ASSEMBLY REGULATOR SMI1"/>
    <property type="match status" value="1"/>
</dbReference>
<sequence>MPPQPVSTSIGSAWRSFWHTMTSNDRHASHDSPYRTGRHVPLNSSRHDTLTSVTTAAESRPDLSSPFEDEDISKASLGSTSNGWSGSPRGIGSPTRPYSPGIRSLTSQRRTSNDQGADSSSSGEIQMQSFHEGAPPPPPVSHSWQKIDRWAENNYEELFDQLCEGCTQNDVNELEHELDCSLPLEVRESLQVHDGQERGGLPTGVIFGCMLLDCEEIVHEWKNWRTVSEEFFQNSTIVAPQPPLKAFGGSSSAGPSHQTSNPLWRQELLDRQDSQPPRAIQKVYAHPGWIPLARDWGGNCIAVDLAPGPAGKWGQVIIFGRDYDCKYVVARSWAAFLAAVADDFSNPNVAVEEESGELKLKLFKKQNVEPPYLEILRWRVDQRFGRRPPRRKPANGLGVNTNVDKSRGSPYGSPAPSEDRGRSPHRFNNRGPTQSPKTQFGVSSPLARVTEEASSPITSANDKAPELKAKQPARVSSGEDLMEIATPIVPSNPPDVTPKESTKAPEKESPQEVPVSEKTGQAGSDSTDAVVLETENLDEMKTVAI</sequence>
<feature type="region of interest" description="Disordered" evidence="2">
    <location>
        <begin position="23"/>
        <end position="143"/>
    </location>
</feature>
<dbReference type="Proteomes" id="UP000054383">
    <property type="component" value="Unassembled WGS sequence"/>
</dbReference>
<evidence type="ECO:0000256" key="1">
    <source>
        <dbReference type="ARBA" id="ARBA00005303"/>
    </source>
</evidence>
<feature type="compositionally biased region" description="Polar residues" evidence="2">
    <location>
        <begin position="452"/>
        <end position="461"/>
    </location>
</feature>
<evidence type="ECO:0000313" key="4">
    <source>
        <dbReference type="EMBL" id="CRG88556.1"/>
    </source>
</evidence>
<dbReference type="STRING" id="28573.A0A0U1M050"/>
<reference evidence="4 5" key="1">
    <citation type="submission" date="2015-04" db="EMBL/GenBank/DDBJ databases">
        <authorList>
            <person name="Syromyatnikov M.Y."/>
            <person name="Popov V.N."/>
        </authorList>
    </citation>
    <scope>NUCLEOTIDE SEQUENCE [LARGE SCALE GENOMIC DNA]</scope>
    <source>
        <strain evidence="4">WF-38-12</strain>
    </source>
</reference>
<feature type="compositionally biased region" description="Polar residues" evidence="2">
    <location>
        <begin position="76"/>
        <end position="85"/>
    </location>
</feature>
<comment type="similarity">
    <text evidence="1">Belongs to the KNR4/SMI1 family.</text>
</comment>
<dbReference type="GO" id="GO:0070880">
    <property type="term" value="P:fungal-type cell wall beta-glucan biosynthetic process"/>
    <property type="evidence" value="ECO:0007669"/>
    <property type="project" value="TreeGrafter"/>
</dbReference>
<name>A0A0U1M050_TALIS</name>
<dbReference type="EMBL" id="CVMT01000005">
    <property type="protein sequence ID" value="CRG88556.1"/>
    <property type="molecule type" value="Genomic_DNA"/>
</dbReference>
<feature type="compositionally biased region" description="Basic and acidic residues" evidence="2">
    <location>
        <begin position="497"/>
        <end position="510"/>
    </location>
</feature>
<accession>A0A0U1M050</accession>
<organism evidence="4 5">
    <name type="scientific">Talaromyces islandicus</name>
    <name type="common">Penicillium islandicum</name>
    <dbReference type="NCBI Taxonomy" id="28573"/>
    <lineage>
        <taxon>Eukaryota</taxon>
        <taxon>Fungi</taxon>
        <taxon>Dikarya</taxon>
        <taxon>Ascomycota</taxon>
        <taxon>Pezizomycotina</taxon>
        <taxon>Eurotiomycetes</taxon>
        <taxon>Eurotiomycetidae</taxon>
        <taxon>Eurotiales</taxon>
        <taxon>Trichocomaceae</taxon>
        <taxon>Talaromyces</taxon>
        <taxon>Talaromyces sect. Islandici</taxon>
    </lineage>
</organism>
<evidence type="ECO:0000313" key="5">
    <source>
        <dbReference type="Proteomes" id="UP000054383"/>
    </source>
</evidence>
<dbReference type="InterPro" id="IPR009203">
    <property type="entry name" value="Knr4/Smi1"/>
</dbReference>
<dbReference type="GO" id="GO:0097708">
    <property type="term" value="C:intracellular vesicle"/>
    <property type="evidence" value="ECO:0007669"/>
    <property type="project" value="EnsemblFungi"/>
</dbReference>
<dbReference type="Pfam" id="PF09346">
    <property type="entry name" value="SMI1_KNR4"/>
    <property type="match status" value="1"/>
</dbReference>
<keyword evidence="5" id="KW-1185">Reference proteome</keyword>
<dbReference type="SUPFAM" id="SSF160631">
    <property type="entry name" value="SMI1/KNR4-like"/>
    <property type="match status" value="1"/>
</dbReference>